<keyword evidence="3" id="KW-1185">Reference proteome</keyword>
<proteinExistence type="predicted"/>
<feature type="region of interest" description="Disordered" evidence="1">
    <location>
        <begin position="1"/>
        <end position="24"/>
    </location>
</feature>
<dbReference type="Proteomes" id="UP001642360">
    <property type="component" value="Unassembled WGS sequence"/>
</dbReference>
<evidence type="ECO:0000313" key="2">
    <source>
        <dbReference type="EMBL" id="CAK9182204.1"/>
    </source>
</evidence>
<protein>
    <submittedName>
        <fullName evidence="2">Uncharacterized protein</fullName>
    </submittedName>
</protein>
<evidence type="ECO:0000313" key="3">
    <source>
        <dbReference type="Proteomes" id="UP001642360"/>
    </source>
</evidence>
<organism evidence="2 3">
    <name type="scientific">Ilex paraguariensis</name>
    <name type="common">yerba mate</name>
    <dbReference type="NCBI Taxonomy" id="185542"/>
    <lineage>
        <taxon>Eukaryota</taxon>
        <taxon>Viridiplantae</taxon>
        <taxon>Streptophyta</taxon>
        <taxon>Embryophyta</taxon>
        <taxon>Tracheophyta</taxon>
        <taxon>Spermatophyta</taxon>
        <taxon>Magnoliopsida</taxon>
        <taxon>eudicotyledons</taxon>
        <taxon>Gunneridae</taxon>
        <taxon>Pentapetalae</taxon>
        <taxon>asterids</taxon>
        <taxon>campanulids</taxon>
        <taxon>Aquifoliales</taxon>
        <taxon>Aquifoliaceae</taxon>
        <taxon>Ilex</taxon>
    </lineage>
</organism>
<evidence type="ECO:0000256" key="1">
    <source>
        <dbReference type="SAM" id="MobiDB-lite"/>
    </source>
</evidence>
<gene>
    <name evidence="2" type="ORF">ILEXP_LOCUS52344</name>
</gene>
<feature type="compositionally biased region" description="Basic and acidic residues" evidence="1">
    <location>
        <begin position="1"/>
        <end position="17"/>
    </location>
</feature>
<name>A0ABC8UML2_9AQUA</name>
<dbReference type="AlphaFoldDB" id="A0ABC8UML2"/>
<comment type="caution">
    <text evidence="2">The sequence shown here is derived from an EMBL/GenBank/DDBJ whole genome shotgun (WGS) entry which is preliminary data.</text>
</comment>
<dbReference type="EMBL" id="CAUOFW020008279">
    <property type="protein sequence ID" value="CAK9182204.1"/>
    <property type="molecule type" value="Genomic_DNA"/>
</dbReference>
<accession>A0ABC8UML2</accession>
<reference evidence="2 3" key="1">
    <citation type="submission" date="2024-02" db="EMBL/GenBank/DDBJ databases">
        <authorList>
            <person name="Vignale AGUSTIN F."/>
            <person name="Sosa J E."/>
            <person name="Modenutti C."/>
        </authorList>
    </citation>
    <scope>NUCLEOTIDE SEQUENCE [LARGE SCALE GENOMIC DNA]</scope>
</reference>
<sequence length="264" mass="29338">MEVPLAEKMKDKDKLEGDGQSVAKESEMKQEIRCSVVNLDMEKEGLVGEKGDGVIGGDVTPLVLVEGGIISGKAFFDSSTGQAQRDADCFVLGKDQVQRPLEVEHVLIDSPVTLRIQFVSNFIHLKDLDLENLGADNRRMPKDVLVKGMFERVSQEKVMENLKPCMLNRQSFQFENSLFYLEHFSISKSGASVSLDDDRGLVSNREPLDKGYYSDTGSRSKYLMGKVVADSEGLEDSDAVSMEFSGAKVENRLRMRDEGSLCHD</sequence>